<dbReference type="RefSeq" id="WP_114914331.1">
    <property type="nucleotide sequence ID" value="NZ_CP031264.1"/>
</dbReference>
<evidence type="ECO:0000259" key="7">
    <source>
        <dbReference type="Pfam" id="PF17103"/>
    </source>
</evidence>
<dbReference type="GO" id="GO:0016772">
    <property type="term" value="F:transferase activity, transferring phosphorus-containing groups"/>
    <property type="evidence" value="ECO:0007669"/>
    <property type="project" value="InterPro"/>
</dbReference>
<accession>A0A345SWD4</accession>
<dbReference type="PANTHER" id="PTHR24045">
    <property type="match status" value="1"/>
</dbReference>
<evidence type="ECO:0000256" key="2">
    <source>
        <dbReference type="ARBA" id="ARBA00022679"/>
    </source>
</evidence>
<comment type="similarity">
    <text evidence="1">Belongs to the stealth family.</text>
</comment>
<evidence type="ECO:0000256" key="3">
    <source>
        <dbReference type="ARBA" id="ARBA00023169"/>
    </source>
</evidence>
<evidence type="ECO:0000259" key="6">
    <source>
        <dbReference type="Pfam" id="PF17102"/>
    </source>
</evidence>
<dbReference type="GO" id="GO:0000271">
    <property type="term" value="P:polysaccharide biosynthetic process"/>
    <property type="evidence" value="ECO:0007669"/>
    <property type="project" value="UniProtKB-KW"/>
</dbReference>
<sequence>MRIRERARVVPFLRQCWSARAAAGRRRLDAADPAVRRLSAEGFPLRGRTVDHYSAAAAATADLRTVTDLLESEGIPYFLVPGHDPLRKVVGVEEQYRREFLRLAGEQLRRTAGYVAALGQSGVPSRVVLWADGRLPRSIRSARALRLGVVRLGPVGQILGGLDTGCEVEFWRQGHELDGAAADAGWLTVPTRQLGEVFSGALVAPRVNRVTEVLPADARKPASITLGGHGFPTFEPFAEPGVDEVLFPIDVVYTWVDGSDPVLAAKREAHRDGTTGLIAAREVGSSRYTSHDELKYSLRSLEMYADFIRHIYIVTDGQKPHWLNEDAEGITVVDHRDILPAEALPVFNSHAIESRLHRIPGLSEHYLYFNDDVFVNRPVEAGRFFHGNGIALLPFSPFKLGVGAPQSEEPAPNSAGKNVREVILRAHGRYITNKFLHTPHPQLLSVMKELHDLGIPELESTTRSRFRSIRDVAPAATLHHHWAMVTGRAVPGEYSFRYVELGKPDLRERLARLANAADVDFFCLNDVSTDDARRDAIRGTAHTFLERRFPFASRFEKTLAKTPVRTGG</sequence>
<dbReference type="InterPro" id="IPR031357">
    <property type="entry name" value="Stealth_CR3"/>
</dbReference>
<feature type="domain" description="Stealth protein CR2 conserved region 2" evidence="4">
    <location>
        <begin position="287"/>
        <end position="389"/>
    </location>
</feature>
<keyword evidence="9" id="KW-1185">Reference proteome</keyword>
<feature type="domain" description="Stealth protein CR3 conserved region 3" evidence="6">
    <location>
        <begin position="437"/>
        <end position="482"/>
    </location>
</feature>
<protein>
    <recommendedName>
        <fullName evidence="10">Sugar phosphotransferase</fullName>
    </recommendedName>
</protein>
<dbReference type="OrthoDB" id="9776077at2"/>
<reference evidence="9" key="1">
    <citation type="submission" date="2018-07" db="EMBL/GenBank/DDBJ databases">
        <title>Streptacidiphilus bronchialis DSM 106435 chromosome.</title>
        <authorList>
            <person name="Batra D."/>
            <person name="Gulvik C.A."/>
        </authorList>
    </citation>
    <scope>NUCLEOTIDE SEQUENCE [LARGE SCALE GENOMIC DNA]</scope>
    <source>
        <strain evidence="9">DSM 106435</strain>
    </source>
</reference>
<evidence type="ECO:0000259" key="5">
    <source>
        <dbReference type="Pfam" id="PF17101"/>
    </source>
</evidence>
<dbReference type="PANTHER" id="PTHR24045:SF0">
    <property type="entry name" value="N-ACETYLGLUCOSAMINE-1-PHOSPHOTRANSFERASE SUBUNITS ALPHA_BETA"/>
    <property type="match status" value="1"/>
</dbReference>
<dbReference type="InterPro" id="IPR021520">
    <property type="entry name" value="Stealth_CR2"/>
</dbReference>
<dbReference type="InterPro" id="IPR031356">
    <property type="entry name" value="Stealth_CR4"/>
</dbReference>
<dbReference type="EMBL" id="CP031264">
    <property type="protein sequence ID" value="AXI78039.1"/>
    <property type="molecule type" value="Genomic_DNA"/>
</dbReference>
<dbReference type="Pfam" id="PF17102">
    <property type="entry name" value="Stealth_CR3"/>
    <property type="match status" value="1"/>
</dbReference>
<organism evidence="8 9">
    <name type="scientific">Peterkaempfera bronchialis</name>
    <dbReference type="NCBI Taxonomy" id="2126346"/>
    <lineage>
        <taxon>Bacteria</taxon>
        <taxon>Bacillati</taxon>
        <taxon>Actinomycetota</taxon>
        <taxon>Actinomycetes</taxon>
        <taxon>Kitasatosporales</taxon>
        <taxon>Streptomycetaceae</taxon>
        <taxon>Peterkaempfera</taxon>
    </lineage>
</organism>
<evidence type="ECO:0000313" key="9">
    <source>
        <dbReference type="Proteomes" id="UP000249340"/>
    </source>
</evidence>
<dbReference type="Pfam" id="PF17103">
    <property type="entry name" value="Stealth_CR4"/>
    <property type="match status" value="1"/>
</dbReference>
<dbReference type="Proteomes" id="UP000249340">
    <property type="component" value="Chromosome"/>
</dbReference>
<dbReference type="AlphaFoldDB" id="A0A345SWD4"/>
<keyword evidence="3" id="KW-0270">Exopolysaccharide synthesis</keyword>
<dbReference type="Pfam" id="PF17101">
    <property type="entry name" value="Stealth_CR1"/>
    <property type="match status" value="1"/>
</dbReference>
<feature type="domain" description="Stealth protein CR1 conserved region 1" evidence="5">
    <location>
        <begin position="247"/>
        <end position="269"/>
    </location>
</feature>
<dbReference type="KEGG" id="stri:C7M71_011905"/>
<proteinExistence type="inferred from homology"/>
<feature type="domain" description="Stealth protein CR4 conserved region 4" evidence="7">
    <location>
        <begin position="519"/>
        <end position="558"/>
    </location>
</feature>
<dbReference type="InterPro" id="IPR047141">
    <property type="entry name" value="Stealth"/>
</dbReference>
<evidence type="ECO:0008006" key="10">
    <source>
        <dbReference type="Google" id="ProtNLM"/>
    </source>
</evidence>
<dbReference type="InterPro" id="IPR031358">
    <property type="entry name" value="Stealth_CR1"/>
</dbReference>
<gene>
    <name evidence="8" type="ORF">C7M71_011905</name>
</gene>
<dbReference type="Pfam" id="PF11380">
    <property type="entry name" value="Stealth_CR2"/>
    <property type="match status" value="1"/>
</dbReference>
<evidence type="ECO:0000259" key="4">
    <source>
        <dbReference type="Pfam" id="PF11380"/>
    </source>
</evidence>
<evidence type="ECO:0000256" key="1">
    <source>
        <dbReference type="ARBA" id="ARBA00007583"/>
    </source>
</evidence>
<name>A0A345SWD4_9ACTN</name>
<evidence type="ECO:0000313" key="8">
    <source>
        <dbReference type="EMBL" id="AXI78039.1"/>
    </source>
</evidence>
<keyword evidence="2" id="KW-0808">Transferase</keyword>